<dbReference type="InterPro" id="IPR051677">
    <property type="entry name" value="AfsR-DnrI-RedD_regulator"/>
</dbReference>
<dbReference type="InterPro" id="IPR016032">
    <property type="entry name" value="Sig_transdc_resp-reg_C-effctor"/>
</dbReference>
<dbReference type="InterPro" id="IPR011990">
    <property type="entry name" value="TPR-like_helical_dom_sf"/>
</dbReference>
<sequence>MKVILLDDEYLALTALEHHLVQIPGITVAGKFVDPLKAKEYVLHHDIDAVFLDIRLPGMNGMEWTKQILRIKPRLLVVFVTAYAGYAVQAFELNAVDYLLKPVPSDRLLKTVQRLRKRAGVPVSREPAAAAAKPVQVRLFHQVAIEAGDSAVAPIRWRTARVQELFLYLLQHRGQLVRKPALADLIWPEYEPRKAYSQLYTAVYHIRKTLEPFGSHFQIASAAEGYILHLKDVRLDVEEWERGIRNGPPMTAETIDQYEKLMSLHAGDYLRGFEYEWAESERQRLLKLWIRTGMEMAECYLAGGRPEKAIAKYLEICNRHPQEEEAHFALMKLYAAANDRSSVIRQYRLLSEALWELNEKPGSSITEWYTNWGREI</sequence>
<dbReference type="InterPro" id="IPR011006">
    <property type="entry name" value="CheY-like_superfamily"/>
</dbReference>
<dbReference type="Pfam" id="PF00072">
    <property type="entry name" value="Response_reg"/>
    <property type="match status" value="1"/>
</dbReference>
<dbReference type="AlphaFoldDB" id="A0A7X0VYQ8"/>
<evidence type="ECO:0000313" key="11">
    <source>
        <dbReference type="Proteomes" id="UP000564644"/>
    </source>
</evidence>
<dbReference type="InterPro" id="IPR005158">
    <property type="entry name" value="BTAD"/>
</dbReference>
<gene>
    <name evidence="10" type="ORF">H7C18_19930</name>
</gene>
<evidence type="ECO:0000259" key="8">
    <source>
        <dbReference type="PROSITE" id="PS50110"/>
    </source>
</evidence>
<dbReference type="SUPFAM" id="SSF46894">
    <property type="entry name" value="C-terminal effector domain of the bipartite response regulators"/>
    <property type="match status" value="1"/>
</dbReference>
<keyword evidence="3" id="KW-0805">Transcription regulation</keyword>
<evidence type="ECO:0000256" key="6">
    <source>
        <dbReference type="PROSITE-ProRule" id="PRU00169"/>
    </source>
</evidence>
<dbReference type="InterPro" id="IPR036388">
    <property type="entry name" value="WH-like_DNA-bd_sf"/>
</dbReference>
<dbReference type="SUPFAM" id="SSF52172">
    <property type="entry name" value="CheY-like"/>
    <property type="match status" value="1"/>
</dbReference>
<evidence type="ECO:0000256" key="5">
    <source>
        <dbReference type="ARBA" id="ARBA00023163"/>
    </source>
</evidence>
<dbReference type="PANTHER" id="PTHR35807:SF2">
    <property type="entry name" value="TRANSCRIPTIONAL ACTIVATOR DOMAIN"/>
    <property type="match status" value="1"/>
</dbReference>
<dbReference type="Gene3D" id="1.10.10.10">
    <property type="entry name" value="Winged helix-like DNA-binding domain superfamily/Winged helix DNA-binding domain"/>
    <property type="match status" value="1"/>
</dbReference>
<keyword evidence="2" id="KW-0902">Two-component regulatory system</keyword>
<keyword evidence="6" id="KW-0597">Phosphoprotein</keyword>
<keyword evidence="5" id="KW-0804">Transcription</keyword>
<dbReference type="SMART" id="SM01043">
    <property type="entry name" value="BTAD"/>
    <property type="match status" value="1"/>
</dbReference>
<comment type="caution">
    <text evidence="10">The sequence shown here is derived from an EMBL/GenBank/DDBJ whole genome shotgun (WGS) entry which is preliminary data.</text>
</comment>
<dbReference type="PROSITE" id="PS51755">
    <property type="entry name" value="OMPR_PHOB"/>
    <property type="match status" value="1"/>
</dbReference>
<dbReference type="SUPFAM" id="SSF48452">
    <property type="entry name" value="TPR-like"/>
    <property type="match status" value="1"/>
</dbReference>
<feature type="modified residue" description="4-aspartylphosphate" evidence="6">
    <location>
        <position position="53"/>
    </location>
</feature>
<dbReference type="Pfam" id="PF03704">
    <property type="entry name" value="BTAD"/>
    <property type="match status" value="1"/>
</dbReference>
<dbReference type="InterPro" id="IPR001867">
    <property type="entry name" value="OmpR/PhoB-type_DNA-bd"/>
</dbReference>
<evidence type="ECO:0000256" key="7">
    <source>
        <dbReference type="PROSITE-ProRule" id="PRU01091"/>
    </source>
</evidence>
<accession>A0A7X0VYQ8</accession>
<dbReference type="InterPro" id="IPR001789">
    <property type="entry name" value="Sig_transdc_resp-reg_receiver"/>
</dbReference>
<feature type="domain" description="Response regulatory" evidence="8">
    <location>
        <begin position="2"/>
        <end position="116"/>
    </location>
</feature>
<evidence type="ECO:0000313" key="10">
    <source>
        <dbReference type="EMBL" id="MBB6733193.1"/>
    </source>
</evidence>
<evidence type="ECO:0000259" key="9">
    <source>
        <dbReference type="PROSITE" id="PS51755"/>
    </source>
</evidence>
<feature type="domain" description="OmpR/PhoB-type" evidence="9">
    <location>
        <begin position="126"/>
        <end position="230"/>
    </location>
</feature>
<keyword evidence="4 7" id="KW-0238">DNA-binding</keyword>
<evidence type="ECO:0000256" key="2">
    <source>
        <dbReference type="ARBA" id="ARBA00023012"/>
    </source>
</evidence>
<evidence type="ECO:0000256" key="1">
    <source>
        <dbReference type="ARBA" id="ARBA00005820"/>
    </source>
</evidence>
<evidence type="ECO:0000256" key="4">
    <source>
        <dbReference type="ARBA" id="ARBA00023125"/>
    </source>
</evidence>
<dbReference type="Proteomes" id="UP000564644">
    <property type="component" value="Unassembled WGS sequence"/>
</dbReference>
<protein>
    <submittedName>
        <fullName evidence="10">Response regulator</fullName>
    </submittedName>
</protein>
<proteinExistence type="inferred from homology"/>
<comment type="similarity">
    <text evidence="1">Belongs to the AfsR/DnrI/RedD regulatory family.</text>
</comment>
<keyword evidence="11" id="KW-1185">Reference proteome</keyword>
<reference evidence="10 11" key="1">
    <citation type="submission" date="2020-08" db="EMBL/GenBank/DDBJ databases">
        <title>Cohnella phylogeny.</title>
        <authorList>
            <person name="Dunlap C."/>
        </authorList>
    </citation>
    <scope>NUCLEOTIDE SEQUENCE [LARGE SCALE GENOMIC DNA]</scope>
    <source>
        <strain evidence="10 11">CBP 2801</strain>
    </source>
</reference>
<dbReference type="Gene3D" id="1.25.40.10">
    <property type="entry name" value="Tetratricopeptide repeat domain"/>
    <property type="match status" value="1"/>
</dbReference>
<dbReference type="SMART" id="SM00862">
    <property type="entry name" value="Trans_reg_C"/>
    <property type="match status" value="1"/>
</dbReference>
<dbReference type="SMART" id="SM00448">
    <property type="entry name" value="REC"/>
    <property type="match status" value="1"/>
</dbReference>
<dbReference type="GO" id="GO:0006355">
    <property type="term" value="P:regulation of DNA-templated transcription"/>
    <property type="evidence" value="ECO:0007669"/>
    <property type="project" value="InterPro"/>
</dbReference>
<evidence type="ECO:0000256" key="3">
    <source>
        <dbReference type="ARBA" id="ARBA00023015"/>
    </source>
</evidence>
<name>A0A7X0VYQ8_9BACL</name>
<dbReference type="GO" id="GO:0000160">
    <property type="term" value="P:phosphorelay signal transduction system"/>
    <property type="evidence" value="ECO:0007669"/>
    <property type="project" value="UniProtKB-KW"/>
</dbReference>
<dbReference type="Gene3D" id="3.40.50.2300">
    <property type="match status" value="1"/>
</dbReference>
<dbReference type="GO" id="GO:0003677">
    <property type="term" value="F:DNA binding"/>
    <property type="evidence" value="ECO:0007669"/>
    <property type="project" value="UniProtKB-UniRule"/>
</dbReference>
<feature type="DNA-binding region" description="OmpR/PhoB-type" evidence="7">
    <location>
        <begin position="126"/>
        <end position="230"/>
    </location>
</feature>
<organism evidence="10 11">
    <name type="scientific">Cohnella zeiphila</name>
    <dbReference type="NCBI Taxonomy" id="2761120"/>
    <lineage>
        <taxon>Bacteria</taxon>
        <taxon>Bacillati</taxon>
        <taxon>Bacillota</taxon>
        <taxon>Bacilli</taxon>
        <taxon>Bacillales</taxon>
        <taxon>Paenibacillaceae</taxon>
        <taxon>Cohnella</taxon>
    </lineage>
</organism>
<dbReference type="PROSITE" id="PS50110">
    <property type="entry name" value="RESPONSE_REGULATORY"/>
    <property type="match status" value="1"/>
</dbReference>
<dbReference type="PANTHER" id="PTHR35807">
    <property type="entry name" value="TRANSCRIPTIONAL REGULATOR REDD-RELATED"/>
    <property type="match status" value="1"/>
</dbReference>
<dbReference type="EMBL" id="JACJVO010000024">
    <property type="protein sequence ID" value="MBB6733193.1"/>
    <property type="molecule type" value="Genomic_DNA"/>
</dbReference>